<name>A0A327L1U0_9BRAD</name>
<comment type="caution">
    <text evidence="2">The sequence shown here is derived from an EMBL/GenBank/DDBJ whole genome shotgun (WGS) entry which is preliminary data.</text>
</comment>
<dbReference type="SUPFAM" id="SSF52980">
    <property type="entry name" value="Restriction endonuclease-like"/>
    <property type="match status" value="1"/>
</dbReference>
<dbReference type="CDD" id="cd06260">
    <property type="entry name" value="DUF820-like"/>
    <property type="match status" value="1"/>
</dbReference>
<reference evidence="2 3" key="1">
    <citation type="submission" date="2017-07" db="EMBL/GenBank/DDBJ databases">
        <title>Draft Genome Sequences of Select Purple Nonsulfur Bacteria.</title>
        <authorList>
            <person name="Lasarre B."/>
            <person name="Mckinlay J.B."/>
        </authorList>
    </citation>
    <scope>NUCLEOTIDE SEQUENCE [LARGE SCALE GENOMIC DNA]</scope>
    <source>
        <strain evidence="2 3">DSM 5909</strain>
    </source>
</reference>
<keyword evidence="3" id="KW-1185">Reference proteome</keyword>
<dbReference type="EMBL" id="NPEX01000064">
    <property type="protein sequence ID" value="RAI43945.1"/>
    <property type="molecule type" value="Genomic_DNA"/>
</dbReference>
<dbReference type="Pfam" id="PF05685">
    <property type="entry name" value="Uma2"/>
    <property type="match status" value="1"/>
</dbReference>
<organism evidence="2 3">
    <name type="scientific">Rhodoplanes roseus</name>
    <dbReference type="NCBI Taxonomy" id="29409"/>
    <lineage>
        <taxon>Bacteria</taxon>
        <taxon>Pseudomonadati</taxon>
        <taxon>Pseudomonadota</taxon>
        <taxon>Alphaproteobacteria</taxon>
        <taxon>Hyphomicrobiales</taxon>
        <taxon>Nitrobacteraceae</taxon>
        <taxon>Rhodoplanes</taxon>
    </lineage>
</organism>
<dbReference type="Proteomes" id="UP000249130">
    <property type="component" value="Unassembled WGS sequence"/>
</dbReference>
<dbReference type="InterPro" id="IPR011335">
    <property type="entry name" value="Restrct_endonuc-II-like"/>
</dbReference>
<accession>A0A327L1U0</accession>
<sequence>MTRTTTAAEGLPRWRFTVDEIHRMTELGIFDEHERIELIGGEIVPMQSKGGPHEILKTYLMLHWAKRLPEDLLFTTETTFRLSIDTFLEPDFVFYPKAGGWKGLAASTALLVVELADSSLRYDLGRKAGLYAGFGIAELWVIDAVRLVTHVHRHPGPEGYGSVREVPADAPLVPDASPALAVTLADLDLR</sequence>
<evidence type="ECO:0000313" key="3">
    <source>
        <dbReference type="Proteomes" id="UP000249130"/>
    </source>
</evidence>
<gene>
    <name evidence="2" type="ORF">CH341_11695</name>
</gene>
<dbReference type="OrthoDB" id="196625at2"/>
<dbReference type="Gene3D" id="3.90.1570.10">
    <property type="entry name" value="tt1808, chain A"/>
    <property type="match status" value="1"/>
</dbReference>
<protein>
    <recommendedName>
        <fullName evidence="1">Putative restriction endonuclease domain-containing protein</fullName>
    </recommendedName>
</protein>
<feature type="domain" description="Putative restriction endonuclease" evidence="1">
    <location>
        <begin position="19"/>
        <end position="181"/>
    </location>
</feature>
<proteinExistence type="predicted"/>
<dbReference type="InterPro" id="IPR012296">
    <property type="entry name" value="Nuclease_put_TT1808"/>
</dbReference>
<dbReference type="AlphaFoldDB" id="A0A327L1U0"/>
<dbReference type="PANTHER" id="PTHR35400">
    <property type="entry name" value="SLR1083 PROTEIN"/>
    <property type="match status" value="1"/>
</dbReference>
<dbReference type="InterPro" id="IPR008538">
    <property type="entry name" value="Uma2"/>
</dbReference>
<dbReference type="PANTHER" id="PTHR35400:SF3">
    <property type="entry name" value="SLL1072 PROTEIN"/>
    <property type="match status" value="1"/>
</dbReference>
<evidence type="ECO:0000259" key="1">
    <source>
        <dbReference type="Pfam" id="PF05685"/>
    </source>
</evidence>
<evidence type="ECO:0000313" key="2">
    <source>
        <dbReference type="EMBL" id="RAI43945.1"/>
    </source>
</evidence>